<proteinExistence type="predicted"/>
<dbReference type="Pfam" id="PF05717">
    <property type="entry name" value="TnpB_IS66"/>
    <property type="match status" value="1"/>
</dbReference>
<dbReference type="Proteomes" id="UP000189796">
    <property type="component" value="Chromosome I"/>
</dbReference>
<evidence type="ECO:0000313" key="1">
    <source>
        <dbReference type="EMBL" id="SHG58354.1"/>
    </source>
</evidence>
<dbReference type="PANTHER" id="PTHR36455:SF1">
    <property type="entry name" value="BLR8292 PROTEIN"/>
    <property type="match status" value="1"/>
</dbReference>
<dbReference type="OrthoDB" id="9801450at2"/>
<gene>
    <name evidence="1" type="ORF">SAMN05443248_2043</name>
</gene>
<reference evidence="1 2" key="1">
    <citation type="submission" date="2016-11" db="EMBL/GenBank/DDBJ databases">
        <authorList>
            <person name="Jaros S."/>
            <person name="Januszkiewicz K."/>
            <person name="Wedrychowicz H."/>
        </authorList>
    </citation>
    <scope>NUCLEOTIDE SEQUENCE [LARGE SCALE GENOMIC DNA]</scope>
    <source>
        <strain evidence="1 2">GAS138</strain>
    </source>
</reference>
<name>A0A1M5KZV8_9BRAD</name>
<evidence type="ECO:0000313" key="2">
    <source>
        <dbReference type="Proteomes" id="UP000189796"/>
    </source>
</evidence>
<dbReference type="InterPro" id="IPR008878">
    <property type="entry name" value="Transposase_IS66_Orf2"/>
</dbReference>
<dbReference type="EMBL" id="LT670817">
    <property type="protein sequence ID" value="SHG58354.1"/>
    <property type="molecule type" value="Genomic_DNA"/>
</dbReference>
<dbReference type="AlphaFoldDB" id="A0A1M5KZV8"/>
<accession>A0A1M5KZV8</accession>
<dbReference type="PANTHER" id="PTHR36455">
    <property type="match status" value="1"/>
</dbReference>
<protein>
    <submittedName>
        <fullName evidence="1">Transposase</fullName>
    </submittedName>
</protein>
<organism evidence="1 2">
    <name type="scientific">Bradyrhizobium erythrophlei</name>
    <dbReference type="NCBI Taxonomy" id="1437360"/>
    <lineage>
        <taxon>Bacteria</taxon>
        <taxon>Pseudomonadati</taxon>
        <taxon>Pseudomonadota</taxon>
        <taxon>Alphaproteobacteria</taxon>
        <taxon>Hyphomicrobiales</taxon>
        <taxon>Nitrobacteraceae</taxon>
        <taxon>Bradyrhizobium</taxon>
    </lineage>
</organism>
<sequence length="117" mass="13055">MTLLPPGVKVHLAFGYIDMRKGINGLAMLVQGVLRQDPFSGHLFVFRGRKANLIKIVFWDGTGLCLFTKRLEHGVFLWPSNVEPGGTLMLNPAQLSMLIDGVDWRAPERQWRPAVAG</sequence>
<dbReference type="RefSeq" id="WP_079601098.1">
    <property type="nucleotide sequence ID" value="NZ_LT670817.1"/>
</dbReference>
<dbReference type="NCBIfam" id="NF033819">
    <property type="entry name" value="IS66_TnpB"/>
    <property type="match status" value="1"/>
</dbReference>